<gene>
    <name evidence="1" type="ORF">GGR89_002277</name>
</gene>
<dbReference type="EMBL" id="JAATJB010000006">
    <property type="protein sequence ID" value="NJB97950.1"/>
    <property type="molecule type" value="Genomic_DNA"/>
</dbReference>
<dbReference type="RefSeq" id="WP_241213320.1">
    <property type="nucleotide sequence ID" value="NZ_BAAADY010000001.1"/>
</dbReference>
<evidence type="ECO:0000313" key="1">
    <source>
        <dbReference type="EMBL" id="NJB97950.1"/>
    </source>
</evidence>
<proteinExistence type="predicted"/>
<dbReference type="Proteomes" id="UP000531251">
    <property type="component" value="Unassembled WGS sequence"/>
</dbReference>
<accession>A0A7X6BD53</accession>
<keyword evidence="2" id="KW-1185">Reference proteome</keyword>
<comment type="caution">
    <text evidence="1">The sequence shown here is derived from an EMBL/GenBank/DDBJ whole genome shotgun (WGS) entry which is preliminary data.</text>
</comment>
<dbReference type="AlphaFoldDB" id="A0A7X6BD53"/>
<reference evidence="1 2" key="1">
    <citation type="submission" date="2020-03" db="EMBL/GenBank/DDBJ databases">
        <title>Genomic Encyclopedia of Type Strains, Phase IV (KMG-IV): sequencing the most valuable type-strain genomes for metagenomic binning, comparative biology and taxonomic classification.</title>
        <authorList>
            <person name="Goeker M."/>
        </authorList>
    </citation>
    <scope>NUCLEOTIDE SEQUENCE [LARGE SCALE GENOMIC DNA]</scope>
    <source>
        <strain evidence="1 2">DSM 7225</strain>
    </source>
</reference>
<protein>
    <submittedName>
        <fullName evidence="1">Uncharacterized protein</fullName>
    </submittedName>
</protein>
<organism evidence="1 2">
    <name type="scientific">Sphingomonas trueperi</name>
    <dbReference type="NCBI Taxonomy" id="53317"/>
    <lineage>
        <taxon>Bacteria</taxon>
        <taxon>Pseudomonadati</taxon>
        <taxon>Pseudomonadota</taxon>
        <taxon>Alphaproteobacteria</taxon>
        <taxon>Sphingomonadales</taxon>
        <taxon>Sphingomonadaceae</taxon>
        <taxon>Sphingomonas</taxon>
    </lineage>
</organism>
<sequence>MDLSFAHPNRDLGTATLPTGLAVLMAMVTSRQAASFTARLQTRLSMPLPVAALLAPADGCFHRAAATALHQWGEG</sequence>
<evidence type="ECO:0000313" key="2">
    <source>
        <dbReference type="Proteomes" id="UP000531251"/>
    </source>
</evidence>
<name>A0A7X6BD53_9SPHN</name>